<dbReference type="STRING" id="1229780.BN381_430049"/>
<dbReference type="Proteomes" id="UP000018291">
    <property type="component" value="Unassembled WGS sequence"/>
</dbReference>
<keyword evidence="4" id="KW-1185">Reference proteome</keyword>
<comment type="caution">
    <text evidence="3">The sequence shown here is derived from an EMBL/GenBank/DDBJ whole genome shotgun (WGS) entry which is preliminary data.</text>
</comment>
<evidence type="ECO:0000259" key="2">
    <source>
        <dbReference type="Pfam" id="PF00561"/>
    </source>
</evidence>
<dbReference type="InterPro" id="IPR029058">
    <property type="entry name" value="AB_hydrolase_fold"/>
</dbReference>
<dbReference type="InterPro" id="IPR050471">
    <property type="entry name" value="AB_hydrolase"/>
</dbReference>
<feature type="compositionally biased region" description="Basic and acidic residues" evidence="1">
    <location>
        <begin position="10"/>
        <end position="26"/>
    </location>
</feature>
<organism evidence="3 4">
    <name type="scientific">Candidatus Neomicrothrix parvicella RN1</name>
    <dbReference type="NCBI Taxonomy" id="1229780"/>
    <lineage>
        <taxon>Bacteria</taxon>
        <taxon>Bacillati</taxon>
        <taxon>Actinomycetota</taxon>
        <taxon>Acidimicrobiia</taxon>
        <taxon>Acidimicrobiales</taxon>
        <taxon>Microthrixaceae</taxon>
        <taxon>Candidatus Neomicrothrix</taxon>
    </lineage>
</organism>
<dbReference type="InterPro" id="IPR000073">
    <property type="entry name" value="AB_hydrolase_1"/>
</dbReference>
<dbReference type="SUPFAM" id="SSF53474">
    <property type="entry name" value="alpha/beta-Hydrolases"/>
    <property type="match status" value="1"/>
</dbReference>
<dbReference type="HOGENOM" id="CLU_020336_49_0_11"/>
<feature type="compositionally biased region" description="Basic and acidic residues" evidence="1">
    <location>
        <begin position="310"/>
        <end position="323"/>
    </location>
</feature>
<dbReference type="eggNOG" id="COG0596">
    <property type="taxonomic scope" value="Bacteria"/>
</dbReference>
<reference evidence="3 4" key="1">
    <citation type="journal article" date="2013" name="ISME J.">
        <title>Metabolic model for the filamentous 'Candidatus Microthrix parvicella' based on genomic and metagenomic analyses.</title>
        <authorList>
            <person name="Jon McIlroy S."/>
            <person name="Kristiansen R."/>
            <person name="Albertsen M."/>
            <person name="Michael Karst S."/>
            <person name="Rossetti S."/>
            <person name="Lund Nielsen J."/>
            <person name="Tandoi V."/>
            <person name="James Seviour R."/>
            <person name="Nielsen P.H."/>
        </authorList>
    </citation>
    <scope>NUCLEOTIDE SEQUENCE [LARGE SCALE GENOMIC DNA]</scope>
    <source>
        <strain evidence="3 4">RN1</strain>
    </source>
</reference>
<accession>R4Z1P5</accession>
<proteinExistence type="predicted"/>
<dbReference type="RefSeq" id="WP_012228874.1">
    <property type="nucleotide sequence ID" value="NZ_HG422565.1"/>
</dbReference>
<feature type="domain" description="AB hydrolase-1" evidence="2">
    <location>
        <begin position="39"/>
        <end position="286"/>
    </location>
</feature>
<dbReference type="AlphaFoldDB" id="R4Z1P5"/>
<evidence type="ECO:0000313" key="3">
    <source>
        <dbReference type="EMBL" id="CCM64653.1"/>
    </source>
</evidence>
<evidence type="ECO:0000256" key="1">
    <source>
        <dbReference type="SAM" id="MobiDB-lite"/>
    </source>
</evidence>
<protein>
    <recommendedName>
        <fullName evidence="2">AB hydrolase-1 domain-containing protein</fullName>
    </recommendedName>
</protein>
<gene>
    <name evidence="3" type="ORF">BN381_430049</name>
</gene>
<dbReference type="Pfam" id="PF00561">
    <property type="entry name" value="Abhydrolase_1"/>
    <property type="match status" value="1"/>
</dbReference>
<evidence type="ECO:0000313" key="4">
    <source>
        <dbReference type="Proteomes" id="UP000018291"/>
    </source>
</evidence>
<dbReference type="EMBL" id="CANL01000038">
    <property type="protein sequence ID" value="CCM64653.1"/>
    <property type="molecule type" value="Genomic_DNA"/>
</dbReference>
<feature type="region of interest" description="Disordered" evidence="1">
    <location>
        <begin position="304"/>
        <end position="339"/>
    </location>
</feature>
<dbReference type="Gene3D" id="3.40.50.1820">
    <property type="entry name" value="alpha/beta hydrolase"/>
    <property type="match status" value="1"/>
</dbReference>
<feature type="region of interest" description="Disordered" evidence="1">
    <location>
        <begin position="1"/>
        <end position="26"/>
    </location>
</feature>
<dbReference type="PANTHER" id="PTHR43433">
    <property type="entry name" value="HYDROLASE, ALPHA/BETA FOLD FAMILY PROTEIN"/>
    <property type="match status" value="1"/>
</dbReference>
<dbReference type="GO" id="GO:0003824">
    <property type="term" value="F:catalytic activity"/>
    <property type="evidence" value="ECO:0007669"/>
    <property type="project" value="UniProtKB-ARBA"/>
</dbReference>
<name>R4Z1P5_9ACTN</name>
<sequence>MPESMLEPQPDPHHDEGTVKLPDGRRLGWASYGDPDGDPVLWFHGTPGGRYQVPVGVNPTGRSNGLRVITVERPGTGNSTNHGYRSLKGFAADIDAAADRLGLDRFAVAGLSGGGPYTLAVAHELPDRVVTSAVLGGLAPSIGRGAVFSYTQLTTVAQALLSPLRRTVGAMLSVGLEGVAEYSPAVYTAYAKFNGRADLEVMMRPDVMAMFLHDITQTGPLRAPFHDLTLFGRPWGFDPGNIEGPVLIWHGDADHIVPLVHGRRLAKSVPNSRLMLMPGKGHFGGFSEVTDVLETIRGVWDGADQVTGHQRRDADGMITDRRPAGGTVDHPTVPTSAAS</sequence>
<dbReference type="PANTHER" id="PTHR43433:SF10">
    <property type="entry name" value="AB HYDROLASE-1 DOMAIN-CONTAINING PROTEIN"/>
    <property type="match status" value="1"/>
</dbReference>